<dbReference type="RefSeq" id="WP_145343334.1">
    <property type="nucleotide sequence ID" value="NZ_CP036261.1"/>
</dbReference>
<protein>
    <submittedName>
        <fullName evidence="7">Diacylglycerol kinase</fullName>
        <ecNumber evidence="7">2.7.1.107</ecNumber>
    </submittedName>
</protein>
<dbReference type="EC" id="2.7.1.107" evidence="7"/>
<dbReference type="Pfam" id="PF19279">
    <property type="entry name" value="YegS_C"/>
    <property type="match status" value="1"/>
</dbReference>
<dbReference type="PANTHER" id="PTHR12358:SF106">
    <property type="entry name" value="LIPID KINASE YEGS"/>
    <property type="match status" value="1"/>
</dbReference>
<feature type="region of interest" description="Disordered" evidence="5">
    <location>
        <begin position="305"/>
        <end position="328"/>
    </location>
</feature>
<dbReference type="SMART" id="SM00046">
    <property type="entry name" value="DAGKc"/>
    <property type="match status" value="1"/>
</dbReference>
<evidence type="ECO:0000256" key="3">
    <source>
        <dbReference type="ARBA" id="ARBA00022777"/>
    </source>
</evidence>
<gene>
    <name evidence="7" type="primary">dagK</name>
    <name evidence="7" type="ORF">EC9_13290</name>
</gene>
<organism evidence="7 8">
    <name type="scientific">Rosistilla ulvae</name>
    <dbReference type="NCBI Taxonomy" id="1930277"/>
    <lineage>
        <taxon>Bacteria</taxon>
        <taxon>Pseudomonadati</taxon>
        <taxon>Planctomycetota</taxon>
        <taxon>Planctomycetia</taxon>
        <taxon>Pirellulales</taxon>
        <taxon>Pirellulaceae</taxon>
        <taxon>Rosistilla</taxon>
    </lineage>
</organism>
<evidence type="ECO:0000256" key="2">
    <source>
        <dbReference type="ARBA" id="ARBA00022741"/>
    </source>
</evidence>
<accession>A0A517LX16</accession>
<sequence>MNESPEVVLICTSPKAGSGQRRDLVPKLAHALTQRGLEVRSTSNIDQLAADAKSLTAAGRLKGVVAAGGDGTLSLVVSRLPAESPVMPLPLGTENLMARYLGHRPSAEDAADTIMRQRTVVMDASLADERLFLIMCSCGFDAEVVRRLHTTRSGHIWKLSYLAPVLRSMIGYHFPSLRLIDRQSDEQPVPARWAFVFNVPRYAVGLPIAAWADGTDGWLDSVTFDKGSVYRALHYLAHIFRRSHHTLDGTIIGRSRRFTIEPTDPGAKIPYQLDGDFAGYLPVEIAVQPSRVTMLLPQHCPVGFKTDTGSHHTTNAQPSREPSARQLT</sequence>
<dbReference type="Proteomes" id="UP000319557">
    <property type="component" value="Chromosome"/>
</dbReference>
<dbReference type="Pfam" id="PF00781">
    <property type="entry name" value="DAGK_cat"/>
    <property type="match status" value="1"/>
</dbReference>
<dbReference type="InterPro" id="IPR045540">
    <property type="entry name" value="YegS/DAGK_C"/>
</dbReference>
<dbReference type="InterPro" id="IPR016064">
    <property type="entry name" value="NAD/diacylglycerol_kinase_sf"/>
</dbReference>
<dbReference type="KEGG" id="ruv:EC9_13290"/>
<dbReference type="GO" id="GO:0005886">
    <property type="term" value="C:plasma membrane"/>
    <property type="evidence" value="ECO:0007669"/>
    <property type="project" value="TreeGrafter"/>
</dbReference>
<name>A0A517LX16_9BACT</name>
<keyword evidence="3 7" id="KW-0418">Kinase</keyword>
<evidence type="ECO:0000256" key="4">
    <source>
        <dbReference type="ARBA" id="ARBA00022840"/>
    </source>
</evidence>
<evidence type="ECO:0000313" key="7">
    <source>
        <dbReference type="EMBL" id="QDS87152.1"/>
    </source>
</evidence>
<feature type="domain" description="DAGKc" evidence="6">
    <location>
        <begin position="3"/>
        <end position="131"/>
    </location>
</feature>
<dbReference type="AlphaFoldDB" id="A0A517LX16"/>
<keyword evidence="4" id="KW-0067">ATP-binding</keyword>
<dbReference type="SUPFAM" id="SSF111331">
    <property type="entry name" value="NAD kinase/diacylglycerol kinase-like"/>
    <property type="match status" value="1"/>
</dbReference>
<evidence type="ECO:0000259" key="6">
    <source>
        <dbReference type="PROSITE" id="PS50146"/>
    </source>
</evidence>
<dbReference type="PANTHER" id="PTHR12358">
    <property type="entry name" value="SPHINGOSINE KINASE"/>
    <property type="match status" value="1"/>
</dbReference>
<proteinExistence type="predicted"/>
<dbReference type="GO" id="GO:0005524">
    <property type="term" value="F:ATP binding"/>
    <property type="evidence" value="ECO:0007669"/>
    <property type="project" value="UniProtKB-KW"/>
</dbReference>
<evidence type="ECO:0000256" key="1">
    <source>
        <dbReference type="ARBA" id="ARBA00022679"/>
    </source>
</evidence>
<reference evidence="7 8" key="1">
    <citation type="submission" date="2019-02" db="EMBL/GenBank/DDBJ databases">
        <title>Deep-cultivation of Planctomycetes and their phenomic and genomic characterization uncovers novel biology.</title>
        <authorList>
            <person name="Wiegand S."/>
            <person name="Jogler M."/>
            <person name="Boedeker C."/>
            <person name="Pinto D."/>
            <person name="Vollmers J."/>
            <person name="Rivas-Marin E."/>
            <person name="Kohn T."/>
            <person name="Peeters S.H."/>
            <person name="Heuer A."/>
            <person name="Rast P."/>
            <person name="Oberbeckmann S."/>
            <person name="Bunk B."/>
            <person name="Jeske O."/>
            <person name="Meyerdierks A."/>
            <person name="Storesund J.E."/>
            <person name="Kallscheuer N."/>
            <person name="Luecker S."/>
            <person name="Lage O.M."/>
            <person name="Pohl T."/>
            <person name="Merkel B.J."/>
            <person name="Hornburger P."/>
            <person name="Mueller R.-W."/>
            <person name="Bruemmer F."/>
            <person name="Labrenz M."/>
            <person name="Spormann A.M."/>
            <person name="Op den Camp H."/>
            <person name="Overmann J."/>
            <person name="Amann R."/>
            <person name="Jetten M.S.M."/>
            <person name="Mascher T."/>
            <person name="Medema M.H."/>
            <person name="Devos D.P."/>
            <person name="Kaster A.-K."/>
            <person name="Ovreas L."/>
            <person name="Rohde M."/>
            <person name="Galperin M.Y."/>
            <person name="Jogler C."/>
        </authorList>
    </citation>
    <scope>NUCLEOTIDE SEQUENCE [LARGE SCALE GENOMIC DNA]</scope>
    <source>
        <strain evidence="7 8">EC9</strain>
    </source>
</reference>
<dbReference type="EMBL" id="CP036261">
    <property type="protein sequence ID" value="QDS87152.1"/>
    <property type="molecule type" value="Genomic_DNA"/>
</dbReference>
<dbReference type="Gene3D" id="3.40.50.10330">
    <property type="entry name" value="Probable inorganic polyphosphate/atp-NAD kinase, domain 1"/>
    <property type="match status" value="1"/>
</dbReference>
<dbReference type="PROSITE" id="PS50146">
    <property type="entry name" value="DAGK"/>
    <property type="match status" value="1"/>
</dbReference>
<evidence type="ECO:0000256" key="5">
    <source>
        <dbReference type="SAM" id="MobiDB-lite"/>
    </source>
</evidence>
<dbReference type="InterPro" id="IPR001206">
    <property type="entry name" value="Diacylglycerol_kinase_cat_dom"/>
</dbReference>
<keyword evidence="1 7" id="KW-0808">Transferase</keyword>
<feature type="compositionally biased region" description="Polar residues" evidence="5">
    <location>
        <begin position="311"/>
        <end position="328"/>
    </location>
</feature>
<dbReference type="Gene3D" id="2.60.200.40">
    <property type="match status" value="1"/>
</dbReference>
<dbReference type="InterPro" id="IPR017438">
    <property type="entry name" value="ATP-NAD_kinase_N"/>
</dbReference>
<keyword evidence="8" id="KW-1185">Reference proteome</keyword>
<keyword evidence="2" id="KW-0547">Nucleotide-binding</keyword>
<dbReference type="OrthoDB" id="9815110at2"/>
<dbReference type="GO" id="GO:0004143">
    <property type="term" value="F:ATP-dependent diacylglycerol kinase activity"/>
    <property type="evidence" value="ECO:0007669"/>
    <property type="project" value="UniProtKB-EC"/>
</dbReference>
<dbReference type="InterPro" id="IPR050187">
    <property type="entry name" value="Lipid_Phosphate_FormReg"/>
</dbReference>
<evidence type="ECO:0000313" key="8">
    <source>
        <dbReference type="Proteomes" id="UP000319557"/>
    </source>
</evidence>